<dbReference type="PANTHER" id="PTHR10465">
    <property type="entry name" value="TRANSMEMBRANE GTPASE FZO1"/>
    <property type="match status" value="1"/>
</dbReference>
<gene>
    <name evidence="9" type="ORF">FXF65_11120</name>
</gene>
<comment type="subcellular location">
    <subcellularLocation>
        <location evidence="1">Membrane</location>
    </subcellularLocation>
</comment>
<evidence type="ECO:0000256" key="4">
    <source>
        <dbReference type="ARBA" id="ARBA00023134"/>
    </source>
</evidence>
<dbReference type="EMBL" id="VSFF01000004">
    <property type="protein sequence ID" value="TYC15884.1"/>
    <property type="molecule type" value="Genomic_DNA"/>
</dbReference>
<evidence type="ECO:0000256" key="1">
    <source>
        <dbReference type="ARBA" id="ARBA00004370"/>
    </source>
</evidence>
<dbReference type="AlphaFoldDB" id="A0A5D0UCW5"/>
<keyword evidence="3" id="KW-0378">Hydrolase</keyword>
<dbReference type="InterPro" id="IPR045063">
    <property type="entry name" value="Dynamin_N"/>
</dbReference>
<dbReference type="OrthoDB" id="4379468at2"/>
<dbReference type="Proteomes" id="UP000322634">
    <property type="component" value="Unassembled WGS sequence"/>
</dbReference>
<keyword evidence="10" id="KW-1185">Reference proteome</keyword>
<dbReference type="GO" id="GO:0003924">
    <property type="term" value="F:GTPase activity"/>
    <property type="evidence" value="ECO:0007669"/>
    <property type="project" value="InterPro"/>
</dbReference>
<dbReference type="Gene3D" id="3.40.50.300">
    <property type="entry name" value="P-loop containing nucleotide triphosphate hydrolases"/>
    <property type="match status" value="1"/>
</dbReference>
<dbReference type="Pfam" id="PF00350">
    <property type="entry name" value="Dynamin_N"/>
    <property type="match status" value="1"/>
</dbReference>
<dbReference type="GO" id="GO:0008053">
    <property type="term" value="P:mitochondrial fusion"/>
    <property type="evidence" value="ECO:0007669"/>
    <property type="project" value="TreeGrafter"/>
</dbReference>
<reference evidence="9 10" key="1">
    <citation type="submission" date="2019-08" db="EMBL/GenBank/DDBJ databases">
        <title>Actinomadura sp. nov. CYP1-5 isolated from mountain soil.</title>
        <authorList>
            <person name="Songsumanus A."/>
            <person name="Kuncharoen N."/>
            <person name="Kudo T."/>
            <person name="Yuki M."/>
            <person name="Igarashi Y."/>
            <person name="Tanasupawat S."/>
        </authorList>
    </citation>
    <scope>NUCLEOTIDE SEQUENCE [LARGE SCALE GENOMIC DNA]</scope>
    <source>
        <strain evidence="9 10">GKU157</strain>
    </source>
</reference>
<evidence type="ECO:0000259" key="8">
    <source>
        <dbReference type="Pfam" id="PF00350"/>
    </source>
</evidence>
<name>A0A5D0UCW5_9ACTN</name>
<keyword evidence="5" id="KW-0472">Membrane</keyword>
<dbReference type="SUPFAM" id="SSF52540">
    <property type="entry name" value="P-loop containing nucleoside triphosphate hydrolases"/>
    <property type="match status" value="1"/>
</dbReference>
<dbReference type="GO" id="GO:0005525">
    <property type="term" value="F:GTP binding"/>
    <property type="evidence" value="ECO:0007669"/>
    <property type="project" value="UniProtKB-KW"/>
</dbReference>
<organism evidence="9 10">
    <name type="scientific">Actinomadura syzygii</name>
    <dbReference type="NCBI Taxonomy" id="1427538"/>
    <lineage>
        <taxon>Bacteria</taxon>
        <taxon>Bacillati</taxon>
        <taxon>Actinomycetota</taxon>
        <taxon>Actinomycetes</taxon>
        <taxon>Streptosporangiales</taxon>
        <taxon>Thermomonosporaceae</taxon>
        <taxon>Actinomadura</taxon>
    </lineage>
</organism>
<accession>A0A5D0UCW5</accession>
<evidence type="ECO:0000313" key="9">
    <source>
        <dbReference type="EMBL" id="TYC15884.1"/>
    </source>
</evidence>
<feature type="region of interest" description="Disordered" evidence="7">
    <location>
        <begin position="69"/>
        <end position="101"/>
    </location>
</feature>
<proteinExistence type="predicted"/>
<evidence type="ECO:0000256" key="5">
    <source>
        <dbReference type="ARBA" id="ARBA00023136"/>
    </source>
</evidence>
<feature type="compositionally biased region" description="Low complexity" evidence="7">
    <location>
        <begin position="85"/>
        <end position="101"/>
    </location>
</feature>
<keyword evidence="6" id="KW-0175">Coiled coil</keyword>
<dbReference type="PANTHER" id="PTHR10465:SF0">
    <property type="entry name" value="SARCALUMENIN"/>
    <property type="match status" value="1"/>
</dbReference>
<comment type="caution">
    <text evidence="9">The sequence shown here is derived from an EMBL/GenBank/DDBJ whole genome shotgun (WGS) entry which is preliminary data.</text>
</comment>
<protein>
    <recommendedName>
        <fullName evidence="8">Dynamin N-terminal domain-containing protein</fullName>
    </recommendedName>
</protein>
<dbReference type="InterPro" id="IPR027417">
    <property type="entry name" value="P-loop_NTPase"/>
</dbReference>
<dbReference type="InterPro" id="IPR027094">
    <property type="entry name" value="Mitofusin_fam"/>
</dbReference>
<dbReference type="GO" id="GO:0016020">
    <property type="term" value="C:membrane"/>
    <property type="evidence" value="ECO:0007669"/>
    <property type="project" value="UniProtKB-SubCell"/>
</dbReference>
<evidence type="ECO:0000256" key="3">
    <source>
        <dbReference type="ARBA" id="ARBA00022801"/>
    </source>
</evidence>
<sequence>MRVWSLRVKWLGSTALGAPDVAVRGRSSGAFARRGCGGHVRRVGFSVLVERAPRLVVVPVPEPAGVARSRVPRRLRGGRAEAGESRSSVSSRSRSRSVSASAAPASAACRTSLWTPCRSPVVSRSRARICRVLGARPRRTLVRAFRRPDGYRILSQPGGQPAIRVLHRLIGNPFVDERKAVGHSVPARYLAAWGRFRVHSVRCDHIGSSVRAILAGIGIMALSDGAQGRAWSRGEPRMGASDGEFLAYLQADVRNALIGLDPLLDRAAELGLHSVQGGRGAEAARSVLHSDVRSIERMELRMPIIAPMNAGKSTIINALAGCRLLPARGKAMTTIPTRIILDNEIAEPVLEIAEPDVALFDTLLQELVQEHDETKREKATTLYRHLEPLLDQIAAGTVESCPAVVTGIEEIQRTLKRLNDLERVGAVLEAETSVVPALSDVPTLRSPVWAAPGSGGNADLGTLVLIDTPGPDEEVMSDQLTRVVREQLDRAHAVCVVLDYTKLHGLADEAIRKLAEPLLARVGVDRLIAVINKVDQRQPDEDGEGDDVVREVAHRLGVPPDEAADRVLETKAHYGLAAAGVLARLEESGENLDPSADPAVTKLLQLRSPLGWRHDVTTVTVPALRAMAEEAWLSSGLPGFRDRVLNRMRAEAAPVLLTGALDRTGRLLEEVAAAAGTRVESMRADQDEIAARIRELEAELAELAELARDAPSRPRVLTEAMARAKPILESTRDRGEDVLDGLHGSRTFSDGGDANKYAKKKRRKASERLEDILYDAGRRLEAELERLRVELIDEAEGRLAPVLARADVSARPPSADSPNLRVDTSGSIRGGSATPRKNTETYVTGHEEVEETLWEMLRRGLKGEPAPTRALYGEETTYKVKLGGVRRGLRDSFERRLARIEQNLEKVIAPALADHVVAFHQQATRLVSAYRDDLEASQRDLASETTTREMRQADLERLAKDALTATEQIDELRGQLFT</sequence>
<evidence type="ECO:0000256" key="7">
    <source>
        <dbReference type="SAM" id="MobiDB-lite"/>
    </source>
</evidence>
<keyword evidence="2" id="KW-0547">Nucleotide-binding</keyword>
<feature type="region of interest" description="Disordered" evidence="7">
    <location>
        <begin position="808"/>
        <end position="844"/>
    </location>
</feature>
<feature type="coiled-coil region" evidence="6">
    <location>
        <begin position="679"/>
        <end position="713"/>
    </location>
</feature>
<evidence type="ECO:0000256" key="2">
    <source>
        <dbReference type="ARBA" id="ARBA00022741"/>
    </source>
</evidence>
<feature type="domain" description="Dynamin N-terminal" evidence="8">
    <location>
        <begin position="307"/>
        <end position="533"/>
    </location>
</feature>
<keyword evidence="4" id="KW-0342">GTP-binding</keyword>
<evidence type="ECO:0000313" key="10">
    <source>
        <dbReference type="Proteomes" id="UP000322634"/>
    </source>
</evidence>
<evidence type="ECO:0000256" key="6">
    <source>
        <dbReference type="SAM" id="Coils"/>
    </source>
</evidence>